<evidence type="ECO:0000256" key="1">
    <source>
        <dbReference type="SAM" id="MobiDB-lite"/>
    </source>
</evidence>
<evidence type="ECO:0000313" key="3">
    <source>
        <dbReference type="Proteomes" id="UP000182658"/>
    </source>
</evidence>
<proteinExistence type="predicted"/>
<feature type="region of interest" description="Disordered" evidence="1">
    <location>
        <begin position="44"/>
        <end position="63"/>
    </location>
</feature>
<dbReference type="SUPFAM" id="SSF53067">
    <property type="entry name" value="Actin-like ATPase domain"/>
    <property type="match status" value="2"/>
</dbReference>
<dbReference type="PANTHER" id="PTHR42749">
    <property type="entry name" value="CELL SHAPE-DETERMINING PROTEIN MREB"/>
    <property type="match status" value="1"/>
</dbReference>
<reference evidence="2 3" key="1">
    <citation type="submission" date="2016-10" db="EMBL/GenBank/DDBJ databases">
        <title>Draft genome sequence of Coniochaeta ligniaria NRRL30616, a lignocellulolytic fungus for bioabatement of inhibitors in plant biomass hydrolysates.</title>
        <authorList>
            <consortium name="DOE Joint Genome Institute"/>
            <person name="Jimenez D.J."/>
            <person name="Hector R.E."/>
            <person name="Riley R."/>
            <person name="Sun H."/>
            <person name="Grigoriev I.V."/>
            <person name="Van Elsas J.D."/>
            <person name="Nichols N.N."/>
        </authorList>
    </citation>
    <scope>NUCLEOTIDE SEQUENCE [LARGE SCALE GENOMIC DNA]</scope>
    <source>
        <strain evidence="2 3">NRRL 30616</strain>
    </source>
</reference>
<sequence>MRKSLSVIKDGCSQADRWSGPCFFSPNRIGHSTMSFSRASTATLGRGYEDDAPPQGLTAPAPEEVPDELLDDLDINPHARRLIIAVDFGTTYSAVSYTVLEGADPVHYLDLNRIRSIQNFPDAWNWGEDGMKCEVPTEVIYPLDRKFREKENLDDPDEEEGQDTPTTDPNRAAASAQFRDFERLAVFGQIGSFDADQMSIDGTTSFRWGYGAHEAWRFPTTHADPKNKALSRFKLLLDNSPMTDAIRDDLKLTLDELKRLKIIKEPLHVIVDFLTCLLRHTQSELEMAGFDDSYSKEIVLCVPAIWSQKACRDMQTAMARAMGQAKFEGVDVQNNSIENLFIVSEPEAAAAYVLATERGVSPGDTFVLLDAGGGTVDANTYTVSMTTPLRLTREVVPPGGGLHGSSYLNEGFRRLLMDILKDETYLEDGENTIAGCVERIMINDFEYRLKRTFDCYTARGYKVFDVPGLRENPKKDGFMKGGRLRIHVGEIMNIFLTHLEGIGSIMEDQINAALAAGTRVEKVVLIGGFAGSISLKKYLEQRLKTFCEERNCHISLLRQDDTAITAVASGAVLRAVNKEQGPKRHARSSYGILRREPYMEFPEHAVVTNPYYDPHDGLPYVVKTVDWVLKLGEEIEPVWRCPTFESCHTFDCWPVRPLICKEVLYVSDRSTESHYQLRHPKNEGAEKVGEIVVDFTFLRDEGLIQPVDGGVNARGRRVGKRHYRVTFTIRNSQKTLFVNWLPRQSM</sequence>
<keyword evidence="3" id="KW-1185">Reference proteome</keyword>
<protein>
    <recommendedName>
        <fullName evidence="4">Actin-like ATPase domain-containing protein</fullName>
    </recommendedName>
</protein>
<dbReference type="InParanoid" id="A0A1J7K5P4"/>
<organism evidence="2 3">
    <name type="scientific">Coniochaeta ligniaria NRRL 30616</name>
    <dbReference type="NCBI Taxonomy" id="1408157"/>
    <lineage>
        <taxon>Eukaryota</taxon>
        <taxon>Fungi</taxon>
        <taxon>Dikarya</taxon>
        <taxon>Ascomycota</taxon>
        <taxon>Pezizomycotina</taxon>
        <taxon>Sordariomycetes</taxon>
        <taxon>Sordariomycetidae</taxon>
        <taxon>Coniochaetales</taxon>
        <taxon>Coniochaetaceae</taxon>
        <taxon>Coniochaeta</taxon>
    </lineage>
</organism>
<dbReference type="AlphaFoldDB" id="A0A1J7K5P4"/>
<dbReference type="OrthoDB" id="2963168at2759"/>
<dbReference type="Proteomes" id="UP000182658">
    <property type="component" value="Unassembled WGS sequence"/>
</dbReference>
<dbReference type="STRING" id="1408157.A0A1J7K5P4"/>
<accession>A0A1J7K5P4</accession>
<evidence type="ECO:0008006" key="4">
    <source>
        <dbReference type="Google" id="ProtNLM"/>
    </source>
</evidence>
<dbReference type="InterPro" id="IPR043129">
    <property type="entry name" value="ATPase_NBD"/>
</dbReference>
<name>A0A1J7K5P4_9PEZI</name>
<dbReference type="EMBL" id="KV875093">
    <property type="protein sequence ID" value="OIW35554.1"/>
    <property type="molecule type" value="Genomic_DNA"/>
</dbReference>
<gene>
    <name evidence="2" type="ORF">CONLIGDRAFT_710725</name>
</gene>
<feature type="region of interest" description="Disordered" evidence="1">
    <location>
        <begin position="150"/>
        <end position="172"/>
    </location>
</feature>
<evidence type="ECO:0000313" key="2">
    <source>
        <dbReference type="EMBL" id="OIW35554.1"/>
    </source>
</evidence>
<dbReference type="CDD" id="cd10170">
    <property type="entry name" value="ASKHA_NBD_HSP70"/>
    <property type="match status" value="1"/>
</dbReference>
<dbReference type="PANTHER" id="PTHR42749:SF8">
    <property type="entry name" value="HSP70 FAMILY PROTEIN (AFU_ORTHOLOGUE AFUA_3G13740)"/>
    <property type="match status" value="1"/>
</dbReference>
<dbReference type="Gene3D" id="3.30.420.40">
    <property type="match status" value="1"/>
</dbReference>